<accession>X1CE72</accession>
<name>X1CE72_9ZZZZ</name>
<evidence type="ECO:0000256" key="1">
    <source>
        <dbReference type="SAM" id="Phobius"/>
    </source>
</evidence>
<feature type="transmembrane region" description="Helical" evidence="1">
    <location>
        <begin position="21"/>
        <end position="41"/>
    </location>
</feature>
<gene>
    <name evidence="2" type="ORF">S01H4_21777</name>
</gene>
<evidence type="ECO:0000313" key="2">
    <source>
        <dbReference type="EMBL" id="GAG82506.1"/>
    </source>
</evidence>
<keyword evidence="1" id="KW-1133">Transmembrane helix</keyword>
<comment type="caution">
    <text evidence="2">The sequence shown here is derived from an EMBL/GenBank/DDBJ whole genome shotgun (WGS) entry which is preliminary data.</text>
</comment>
<proteinExistence type="predicted"/>
<sequence>MPPPVPPGDAPINIKKARKKIVATFKLAVLMVLKPAVLAVIDWKKLDRILVERGLPAIDSGLLNSRRKNITA</sequence>
<feature type="non-terminal residue" evidence="2">
    <location>
        <position position="72"/>
    </location>
</feature>
<dbReference type="EMBL" id="BART01009906">
    <property type="protein sequence ID" value="GAG82506.1"/>
    <property type="molecule type" value="Genomic_DNA"/>
</dbReference>
<protein>
    <submittedName>
        <fullName evidence="2">Uncharacterized protein</fullName>
    </submittedName>
</protein>
<organism evidence="2">
    <name type="scientific">marine sediment metagenome</name>
    <dbReference type="NCBI Taxonomy" id="412755"/>
    <lineage>
        <taxon>unclassified sequences</taxon>
        <taxon>metagenomes</taxon>
        <taxon>ecological metagenomes</taxon>
    </lineage>
</organism>
<keyword evidence="1" id="KW-0472">Membrane</keyword>
<dbReference type="AlphaFoldDB" id="X1CE72"/>
<keyword evidence="1" id="KW-0812">Transmembrane</keyword>
<reference evidence="2" key="1">
    <citation type="journal article" date="2014" name="Front. Microbiol.">
        <title>High frequency of phylogenetically diverse reductive dehalogenase-homologous genes in deep subseafloor sedimentary metagenomes.</title>
        <authorList>
            <person name="Kawai M."/>
            <person name="Futagami T."/>
            <person name="Toyoda A."/>
            <person name="Takaki Y."/>
            <person name="Nishi S."/>
            <person name="Hori S."/>
            <person name="Arai W."/>
            <person name="Tsubouchi T."/>
            <person name="Morono Y."/>
            <person name="Uchiyama I."/>
            <person name="Ito T."/>
            <person name="Fujiyama A."/>
            <person name="Inagaki F."/>
            <person name="Takami H."/>
        </authorList>
    </citation>
    <scope>NUCLEOTIDE SEQUENCE</scope>
    <source>
        <strain evidence="2">Expedition CK06-06</strain>
    </source>
</reference>